<comment type="caution">
    <text evidence="11">The sequence shown here is derived from an EMBL/GenBank/DDBJ whole genome shotgun (WGS) entry which is preliminary data.</text>
</comment>
<keyword evidence="8" id="KW-0406">Ion transport</keyword>
<keyword evidence="6 8" id="KW-0472">Membrane</keyword>
<dbReference type="PROSITE" id="PS51465">
    <property type="entry name" value="KAZAL_2"/>
    <property type="match status" value="1"/>
</dbReference>
<keyword evidence="5 8" id="KW-1133">Transmembrane helix</keyword>
<evidence type="ECO:0000256" key="7">
    <source>
        <dbReference type="ARBA" id="ARBA00023157"/>
    </source>
</evidence>
<dbReference type="InterPro" id="IPR036259">
    <property type="entry name" value="MFS_trans_sf"/>
</dbReference>
<evidence type="ECO:0000256" key="4">
    <source>
        <dbReference type="ARBA" id="ARBA00022692"/>
    </source>
</evidence>
<feature type="transmembrane region" description="Helical" evidence="8">
    <location>
        <begin position="397"/>
        <end position="421"/>
    </location>
</feature>
<dbReference type="PROSITE" id="PS50850">
    <property type="entry name" value="MFS"/>
    <property type="match status" value="1"/>
</dbReference>
<evidence type="ECO:0000313" key="13">
    <source>
        <dbReference type="Proteomes" id="UP000663860"/>
    </source>
</evidence>
<dbReference type="InterPro" id="IPR004156">
    <property type="entry name" value="OATP"/>
</dbReference>
<dbReference type="CDD" id="cd17336">
    <property type="entry name" value="MFS_SLCO_OATP"/>
    <property type="match status" value="1"/>
</dbReference>
<feature type="transmembrane region" description="Helical" evidence="8">
    <location>
        <begin position="547"/>
        <end position="570"/>
    </location>
</feature>
<dbReference type="NCBIfam" id="TIGR00805">
    <property type="entry name" value="oat"/>
    <property type="match status" value="1"/>
</dbReference>
<feature type="transmembrane region" description="Helical" evidence="8">
    <location>
        <begin position="173"/>
        <end position="195"/>
    </location>
</feature>
<feature type="domain" description="Kazal-like" evidence="10">
    <location>
        <begin position="429"/>
        <end position="481"/>
    </location>
</feature>
<dbReference type="EMBL" id="CAJOBB010001622">
    <property type="protein sequence ID" value="CAF3881737.1"/>
    <property type="molecule type" value="Genomic_DNA"/>
</dbReference>
<evidence type="ECO:0000256" key="3">
    <source>
        <dbReference type="ARBA" id="ARBA00022475"/>
    </source>
</evidence>
<protein>
    <recommendedName>
        <fullName evidence="8">Solute carrier organic anion transporter family member</fullName>
    </recommendedName>
</protein>
<keyword evidence="3" id="KW-1003">Cell membrane</keyword>
<dbReference type="GO" id="GO:0015347">
    <property type="term" value="F:sodium-independent organic anion transmembrane transporter activity"/>
    <property type="evidence" value="ECO:0007669"/>
    <property type="project" value="TreeGrafter"/>
</dbReference>
<evidence type="ECO:0000256" key="2">
    <source>
        <dbReference type="ARBA" id="ARBA00009657"/>
    </source>
</evidence>
<evidence type="ECO:0000259" key="9">
    <source>
        <dbReference type="PROSITE" id="PS50850"/>
    </source>
</evidence>
<feature type="transmembrane region" description="Helical" evidence="8">
    <location>
        <begin position="25"/>
        <end position="45"/>
    </location>
</feature>
<dbReference type="PANTHER" id="PTHR11388">
    <property type="entry name" value="ORGANIC ANION TRANSPORTER"/>
    <property type="match status" value="1"/>
</dbReference>
<keyword evidence="8" id="KW-0813">Transport</keyword>
<feature type="transmembrane region" description="Helical" evidence="8">
    <location>
        <begin position="93"/>
        <end position="114"/>
    </location>
</feature>
<dbReference type="Gene3D" id="1.20.1250.20">
    <property type="entry name" value="MFS general substrate transporter like domains"/>
    <property type="match status" value="1"/>
</dbReference>
<name>A0A813SLF9_9BILA</name>
<feature type="transmembrane region" description="Helical" evidence="8">
    <location>
        <begin position="329"/>
        <end position="353"/>
    </location>
</feature>
<organism evidence="11 13">
    <name type="scientific">Adineta steineri</name>
    <dbReference type="NCBI Taxonomy" id="433720"/>
    <lineage>
        <taxon>Eukaryota</taxon>
        <taxon>Metazoa</taxon>
        <taxon>Spiralia</taxon>
        <taxon>Gnathifera</taxon>
        <taxon>Rotifera</taxon>
        <taxon>Eurotatoria</taxon>
        <taxon>Bdelloidea</taxon>
        <taxon>Adinetida</taxon>
        <taxon>Adinetidae</taxon>
        <taxon>Adineta</taxon>
    </lineage>
</organism>
<feature type="transmembrane region" description="Helical" evidence="8">
    <location>
        <begin position="502"/>
        <end position="526"/>
    </location>
</feature>
<evidence type="ECO:0000256" key="1">
    <source>
        <dbReference type="ARBA" id="ARBA00004651"/>
    </source>
</evidence>
<comment type="subcellular location">
    <subcellularLocation>
        <location evidence="1 8">Cell membrane</location>
        <topology evidence="1 8">Multi-pass membrane protein</topology>
    </subcellularLocation>
</comment>
<gene>
    <name evidence="11" type="ORF">IZO911_LOCUS6805</name>
    <name evidence="12" type="ORF">KXQ929_LOCUS21793</name>
</gene>
<evidence type="ECO:0000259" key="10">
    <source>
        <dbReference type="PROSITE" id="PS51465"/>
    </source>
</evidence>
<dbReference type="AlphaFoldDB" id="A0A813SLF9"/>
<sequence>MSDNNDTEIINPNEPRKRSFWTIEWYLLFLCLIVLCQSMITSGYIGSIISSIENYYGFSTEDIGIAFSSYDIIGVFSVPLISYFGSKYNRAKIVALGALIFSFGNILFILPYLINGYHEQINPNSSNQSSDYFCSQNISLNKDENLFFHSLSINSLISNYLNYLINIINQPSWTYYIIILSMIIMSIGASPFYTLGITFLTDHLNKNDQPIYTSILYGMVALGPAIGFSMGSLFISQWINIVDESNHDGITKNDPRWIGRWWAGFTISSSLLIILSIILFTFPSHLPKKTNEIINSTNDLEESNEIKSLCHLSNIKDIFNNILNLFKNVTYILIVLINSIESILVVSFTTYMVKYIESVFNISSSLSSILTGSIVVPAAICGTITGGFLVRRFNLNIFGCIKFILICCFISLISLISLIFIKCDTNIKYEGDNQCSQSCNCSQYIYQPVCYQQQQITYLSPCYAGCTDVNGTEYLNCKCLLSIDDKVTSGLCKNVCLLKSCLFFLILFLVTYFETLMATPQLMIVLRSVKHDMQSFGLGLENCIMKILAQIPTPIIFGIIIDNQCLFWSQSSTYNKRGSCFIYNQNQLPLTLFGTAIIIKIISFILILILYFITFKRKNIHLTSDEQQDLLDNSHS</sequence>
<dbReference type="Proteomes" id="UP000663860">
    <property type="component" value="Unassembled WGS sequence"/>
</dbReference>
<evidence type="ECO:0000313" key="11">
    <source>
        <dbReference type="EMBL" id="CAF0798653.1"/>
    </source>
</evidence>
<dbReference type="GO" id="GO:0016323">
    <property type="term" value="C:basolateral plasma membrane"/>
    <property type="evidence" value="ECO:0007669"/>
    <property type="project" value="TreeGrafter"/>
</dbReference>
<dbReference type="EMBL" id="CAJNOE010000043">
    <property type="protein sequence ID" value="CAF0798653.1"/>
    <property type="molecule type" value="Genomic_DNA"/>
</dbReference>
<evidence type="ECO:0000256" key="5">
    <source>
        <dbReference type="ARBA" id="ARBA00022989"/>
    </source>
</evidence>
<proteinExistence type="inferred from homology"/>
<feature type="transmembrane region" description="Helical" evidence="8">
    <location>
        <begin position="590"/>
        <end position="613"/>
    </location>
</feature>
<evidence type="ECO:0000313" key="12">
    <source>
        <dbReference type="EMBL" id="CAF3881737.1"/>
    </source>
</evidence>
<feature type="transmembrane region" description="Helical" evidence="8">
    <location>
        <begin position="261"/>
        <end position="282"/>
    </location>
</feature>
<reference evidence="11" key="1">
    <citation type="submission" date="2021-02" db="EMBL/GenBank/DDBJ databases">
        <authorList>
            <person name="Nowell W R."/>
        </authorList>
    </citation>
    <scope>NUCLEOTIDE SEQUENCE</scope>
</reference>
<evidence type="ECO:0000256" key="6">
    <source>
        <dbReference type="ARBA" id="ARBA00023136"/>
    </source>
</evidence>
<accession>A0A813SLF9</accession>
<dbReference type="Pfam" id="PF03137">
    <property type="entry name" value="OATP"/>
    <property type="match status" value="1"/>
</dbReference>
<dbReference type="InterPro" id="IPR002350">
    <property type="entry name" value="Kazal_dom"/>
</dbReference>
<evidence type="ECO:0000256" key="8">
    <source>
        <dbReference type="RuleBase" id="RU362056"/>
    </source>
</evidence>
<feature type="transmembrane region" description="Helical" evidence="8">
    <location>
        <begin position="65"/>
        <end position="86"/>
    </location>
</feature>
<dbReference type="InterPro" id="IPR020846">
    <property type="entry name" value="MFS_dom"/>
</dbReference>
<feature type="transmembrane region" description="Helical" evidence="8">
    <location>
        <begin position="215"/>
        <end position="241"/>
    </location>
</feature>
<feature type="transmembrane region" description="Helical" evidence="8">
    <location>
        <begin position="365"/>
        <end position="390"/>
    </location>
</feature>
<dbReference type="GO" id="GO:0006811">
    <property type="term" value="P:monoatomic ion transport"/>
    <property type="evidence" value="ECO:0007669"/>
    <property type="project" value="UniProtKB-KW"/>
</dbReference>
<dbReference type="PANTHER" id="PTHR11388:SF142">
    <property type="entry name" value="SOLUTE CARRIER ORGANIC ANION TRANSPORTER FAMILY MEMBER 5A1"/>
    <property type="match status" value="1"/>
</dbReference>
<dbReference type="SUPFAM" id="SSF103473">
    <property type="entry name" value="MFS general substrate transporter"/>
    <property type="match status" value="1"/>
</dbReference>
<feature type="domain" description="Major facilitator superfamily (MFS) profile" evidence="9">
    <location>
        <begin position="27"/>
        <end position="618"/>
    </location>
</feature>
<keyword evidence="7" id="KW-1015">Disulfide bond</keyword>
<keyword evidence="4 8" id="KW-0812">Transmembrane</keyword>
<comment type="similarity">
    <text evidence="2 8">Belongs to the organo anion transporter (TC 2.A.60) family.</text>
</comment>
<dbReference type="GO" id="GO:0043252">
    <property type="term" value="P:sodium-independent organic anion transport"/>
    <property type="evidence" value="ECO:0007669"/>
    <property type="project" value="TreeGrafter"/>
</dbReference>
<dbReference type="Proteomes" id="UP000663868">
    <property type="component" value="Unassembled WGS sequence"/>
</dbReference>